<name>A0AA36CZ32_9BILA</name>
<dbReference type="InterPro" id="IPR007246">
    <property type="entry name" value="Gaa1"/>
</dbReference>
<feature type="transmembrane region" description="Helical" evidence="1">
    <location>
        <begin position="344"/>
        <end position="364"/>
    </location>
</feature>
<evidence type="ECO:0000313" key="2">
    <source>
        <dbReference type="EMBL" id="CAJ0577615.1"/>
    </source>
</evidence>
<feature type="non-terminal residue" evidence="2">
    <location>
        <position position="1"/>
    </location>
</feature>
<dbReference type="Proteomes" id="UP001177023">
    <property type="component" value="Unassembled WGS sequence"/>
</dbReference>
<evidence type="ECO:0000313" key="3">
    <source>
        <dbReference type="Proteomes" id="UP001177023"/>
    </source>
</evidence>
<keyword evidence="1" id="KW-1133">Transmembrane helix</keyword>
<protein>
    <recommendedName>
        <fullName evidence="4">Glycosylphosphatidylinositol anchor attachment 1 protein</fullName>
    </recommendedName>
</protein>
<dbReference type="GO" id="GO:0042765">
    <property type="term" value="C:GPI-anchor transamidase complex"/>
    <property type="evidence" value="ECO:0007669"/>
    <property type="project" value="InterPro"/>
</dbReference>
<feature type="transmembrane region" description="Helical" evidence="1">
    <location>
        <begin position="535"/>
        <end position="560"/>
    </location>
</feature>
<comment type="caution">
    <text evidence="2">The sequence shown here is derived from an EMBL/GenBank/DDBJ whole genome shotgun (WGS) entry which is preliminary data.</text>
</comment>
<dbReference type="Pfam" id="PF04114">
    <property type="entry name" value="Gaa1"/>
    <property type="match status" value="1"/>
</dbReference>
<reference evidence="2" key="1">
    <citation type="submission" date="2023-06" db="EMBL/GenBank/DDBJ databases">
        <authorList>
            <person name="Delattre M."/>
        </authorList>
    </citation>
    <scope>NUCLEOTIDE SEQUENCE</scope>
    <source>
        <strain evidence="2">AF72</strain>
    </source>
</reference>
<accession>A0AA36CZ32</accession>
<keyword evidence="1" id="KW-0812">Transmembrane</keyword>
<feature type="transmembrane region" description="Helical" evidence="1">
    <location>
        <begin position="491"/>
        <end position="515"/>
    </location>
</feature>
<sequence length="565" mass="62968">MRAALGANERPPYLEKLLNKAPLFSLLTFIGALYWAWNIFNPEFCEHTRISEHALMGGIVNEKFNKEGIYTEILKGLPARKNERNEYLLERLEHYRIDGYEQRWRTNAAIYNTSGVNVWGVFRAKRAASTESLLLAADAKDNHAISLVVAFAAYAQEQVYWARDIFILMADGGPLGVEAFLSAFHHTQRGGLVFDRLPTRGDGLTAMLAVKQSSKEIELQINQLNGELPNLDYVNTVIRVGATSKFRMPSLIYGIRDRHEGGNNPWWLIPARALYTQAFVSVEGLHSLSTKYGVQGLTIGLPLNSGSPKTAAKFVEAIMRSLNNLLESFHQSYFLYVLADEDNFVSILYFMPILGGVVAPLAIFAYREWVFAVQKLVIPSALLLAHGAGVAVWYCSTKVFREHAVTDDTPWLGLLAAILFPIAALFPIAEKSKSSLRFLLLLESALIFGLIGLLNFPLALLTAILTVPIIIVLSRDLSVQPRARQILQATCVLLAHPLIIYLLVNIYVLPLIGFGSVDGANLKLQDMVDPIRHMLANHLLFGCNLYPIFLILALPIWGLLLRLSL</sequence>
<feature type="transmembrane region" description="Helical" evidence="1">
    <location>
        <begin position="376"/>
        <end position="394"/>
    </location>
</feature>
<dbReference type="AlphaFoldDB" id="A0AA36CZ32"/>
<evidence type="ECO:0008006" key="4">
    <source>
        <dbReference type="Google" id="ProtNLM"/>
    </source>
</evidence>
<dbReference type="PANTHER" id="PTHR13304:SF0">
    <property type="entry name" value="GLYCOSYLPHOSPHATIDYLINOSITOL ANCHOR ATTACHMENT 1 PROTEIN"/>
    <property type="match status" value="1"/>
</dbReference>
<evidence type="ECO:0000256" key="1">
    <source>
        <dbReference type="SAM" id="Phobius"/>
    </source>
</evidence>
<organism evidence="2 3">
    <name type="scientific">Mesorhabditis spiculigera</name>
    <dbReference type="NCBI Taxonomy" id="96644"/>
    <lineage>
        <taxon>Eukaryota</taxon>
        <taxon>Metazoa</taxon>
        <taxon>Ecdysozoa</taxon>
        <taxon>Nematoda</taxon>
        <taxon>Chromadorea</taxon>
        <taxon>Rhabditida</taxon>
        <taxon>Rhabditina</taxon>
        <taxon>Rhabditomorpha</taxon>
        <taxon>Rhabditoidea</taxon>
        <taxon>Rhabditidae</taxon>
        <taxon>Mesorhabditinae</taxon>
        <taxon>Mesorhabditis</taxon>
    </lineage>
</organism>
<gene>
    <name evidence="2" type="ORF">MSPICULIGERA_LOCUS15885</name>
</gene>
<feature type="transmembrane region" description="Helical" evidence="1">
    <location>
        <begin position="409"/>
        <end position="429"/>
    </location>
</feature>
<proteinExistence type="predicted"/>
<keyword evidence="3" id="KW-1185">Reference proteome</keyword>
<feature type="transmembrane region" description="Helical" evidence="1">
    <location>
        <begin position="460"/>
        <end position="479"/>
    </location>
</feature>
<dbReference type="GO" id="GO:0016255">
    <property type="term" value="P:attachment of GPI anchor to protein"/>
    <property type="evidence" value="ECO:0007669"/>
    <property type="project" value="TreeGrafter"/>
</dbReference>
<dbReference type="EMBL" id="CATQJA010002651">
    <property type="protein sequence ID" value="CAJ0577615.1"/>
    <property type="molecule type" value="Genomic_DNA"/>
</dbReference>
<dbReference type="PANTHER" id="PTHR13304">
    <property type="entry name" value="GLYCOSYLPHOSPHATIDYLINOSITOL ANCHOR ATTACHMENT 1 PROTEIN"/>
    <property type="match status" value="1"/>
</dbReference>
<keyword evidence="1" id="KW-0472">Membrane</keyword>